<dbReference type="Proteomes" id="UP001151234">
    <property type="component" value="Unassembled WGS sequence"/>
</dbReference>
<dbReference type="InterPro" id="IPR018490">
    <property type="entry name" value="cNMP-bd_dom_sf"/>
</dbReference>
<dbReference type="PANTHER" id="PTHR23011:SF28">
    <property type="entry name" value="CYCLIC NUCLEOTIDE-BINDING DOMAIN CONTAINING PROTEIN"/>
    <property type="match status" value="1"/>
</dbReference>
<dbReference type="PANTHER" id="PTHR23011">
    <property type="entry name" value="CYCLIC NUCLEOTIDE-BINDING DOMAIN CONTAINING PROTEIN"/>
    <property type="match status" value="1"/>
</dbReference>
<evidence type="ECO:0000313" key="3">
    <source>
        <dbReference type="Proteomes" id="UP001151234"/>
    </source>
</evidence>
<evidence type="ECO:0000259" key="1">
    <source>
        <dbReference type="PROSITE" id="PS50042"/>
    </source>
</evidence>
<dbReference type="Gene3D" id="2.60.120.10">
    <property type="entry name" value="Jelly Rolls"/>
    <property type="match status" value="1"/>
</dbReference>
<protein>
    <submittedName>
        <fullName evidence="2">Cyclic nucleotide-binding domain-containing protein</fullName>
    </submittedName>
</protein>
<evidence type="ECO:0000313" key="2">
    <source>
        <dbReference type="EMBL" id="MDA5401096.1"/>
    </source>
</evidence>
<dbReference type="SMART" id="SM00100">
    <property type="entry name" value="cNMP"/>
    <property type="match status" value="1"/>
</dbReference>
<dbReference type="SUPFAM" id="SSF51206">
    <property type="entry name" value="cAMP-binding domain-like"/>
    <property type="match status" value="1"/>
</dbReference>
<organism evidence="2 3">
    <name type="scientific">Hoeflea prorocentri</name>
    <dbReference type="NCBI Taxonomy" id="1922333"/>
    <lineage>
        <taxon>Bacteria</taxon>
        <taxon>Pseudomonadati</taxon>
        <taxon>Pseudomonadota</taxon>
        <taxon>Alphaproteobacteria</taxon>
        <taxon>Hyphomicrobiales</taxon>
        <taxon>Rhizobiaceae</taxon>
        <taxon>Hoeflea</taxon>
    </lineage>
</organism>
<feature type="domain" description="Cyclic nucleotide-binding" evidence="1">
    <location>
        <begin position="15"/>
        <end position="135"/>
    </location>
</feature>
<dbReference type="InterPro" id="IPR000595">
    <property type="entry name" value="cNMP-bd_dom"/>
</dbReference>
<dbReference type="Pfam" id="PF00027">
    <property type="entry name" value="cNMP_binding"/>
    <property type="match status" value="1"/>
</dbReference>
<dbReference type="PROSITE" id="PS50042">
    <property type="entry name" value="CNMP_BINDING_3"/>
    <property type="match status" value="1"/>
</dbReference>
<gene>
    <name evidence="2" type="ORF">OQ273_21160</name>
</gene>
<comment type="caution">
    <text evidence="2">The sequence shown here is derived from an EMBL/GenBank/DDBJ whole genome shotgun (WGS) entry which is preliminary data.</text>
</comment>
<dbReference type="EMBL" id="JAPJZI010000001">
    <property type="protein sequence ID" value="MDA5401096.1"/>
    <property type="molecule type" value="Genomic_DNA"/>
</dbReference>
<keyword evidence="3" id="KW-1185">Reference proteome</keyword>
<name>A0A9X3ZJS7_9HYPH</name>
<dbReference type="InterPro" id="IPR014710">
    <property type="entry name" value="RmlC-like_jellyroll"/>
</dbReference>
<accession>A0A9X3ZJS7</accession>
<dbReference type="AlphaFoldDB" id="A0A9X3ZJS7"/>
<dbReference type="CDD" id="cd00038">
    <property type="entry name" value="CAP_ED"/>
    <property type="match status" value="1"/>
</dbReference>
<sequence length="157" mass="17648">MALTDDISLLSKVPLFKGFSDEMLRLIAFGAERKNVAKNRPLFHEGSSADCAFVIMSGRFKLLRRDRKGKPAQIGEAEAGDLLGELAIISSANRKMTAMALEDSEVMRIQRPMFRRMMEEYPEIARMLQDRVKANLGDMLGKINELSARFEAHAAEK</sequence>
<proteinExistence type="predicted"/>
<reference evidence="2" key="1">
    <citation type="submission" date="2022-11" db="EMBL/GenBank/DDBJ databases">
        <title>Draft genome sequence of Hoeflea poritis E7-10 and Hoeflea prorocentri PM5-8, separated from scleractinian coral Porites lutea and marine dinoflagellate.</title>
        <authorList>
            <person name="Zhang G."/>
            <person name="Wei Q."/>
            <person name="Cai L."/>
        </authorList>
    </citation>
    <scope>NUCLEOTIDE SEQUENCE</scope>
    <source>
        <strain evidence="2">PM5-8</strain>
    </source>
</reference>
<dbReference type="RefSeq" id="WP_267992904.1">
    <property type="nucleotide sequence ID" value="NZ_JAPJZI010000001.1"/>
</dbReference>